<name>A0A2N3WZQ0_9NOCA</name>
<feature type="transmembrane region" description="Helical" evidence="19">
    <location>
        <begin position="135"/>
        <end position="153"/>
    </location>
</feature>
<gene>
    <name evidence="19" type="primary">cobS</name>
    <name evidence="20" type="ORF">ATK86_1389</name>
</gene>
<dbReference type="GO" id="GO:0009236">
    <property type="term" value="P:cobalamin biosynthetic process"/>
    <property type="evidence" value="ECO:0007669"/>
    <property type="project" value="UniProtKB-UniRule"/>
</dbReference>
<evidence type="ECO:0000256" key="16">
    <source>
        <dbReference type="ARBA" id="ARBA00032853"/>
    </source>
</evidence>
<evidence type="ECO:0000256" key="4">
    <source>
        <dbReference type="ARBA" id="ARBA00010561"/>
    </source>
</evidence>
<accession>A0A2N3WZQ0</accession>
<evidence type="ECO:0000256" key="6">
    <source>
        <dbReference type="ARBA" id="ARBA00015850"/>
    </source>
</evidence>
<evidence type="ECO:0000313" key="20">
    <source>
        <dbReference type="EMBL" id="PKV99341.1"/>
    </source>
</evidence>
<comment type="pathway">
    <text evidence="3 19">Cofactor biosynthesis; adenosylcobalamin biosynthesis; adenosylcobalamin from cob(II)yrinate a,c-diamide: step 7/7.</text>
</comment>
<dbReference type="Proteomes" id="UP000233766">
    <property type="component" value="Unassembled WGS sequence"/>
</dbReference>
<evidence type="ECO:0000256" key="18">
    <source>
        <dbReference type="ARBA" id="ARBA00049504"/>
    </source>
</evidence>
<evidence type="ECO:0000256" key="5">
    <source>
        <dbReference type="ARBA" id="ARBA00013200"/>
    </source>
</evidence>
<evidence type="ECO:0000256" key="15">
    <source>
        <dbReference type="ARBA" id="ARBA00032605"/>
    </source>
</evidence>
<evidence type="ECO:0000256" key="1">
    <source>
        <dbReference type="ARBA" id="ARBA00001946"/>
    </source>
</evidence>
<evidence type="ECO:0000256" key="3">
    <source>
        <dbReference type="ARBA" id="ARBA00004663"/>
    </source>
</evidence>
<dbReference type="EMBL" id="PJMW01000001">
    <property type="protein sequence ID" value="PKV99341.1"/>
    <property type="molecule type" value="Genomic_DNA"/>
</dbReference>
<comment type="function">
    <text evidence="14 19">Joins adenosylcobinamide-GDP and alpha-ribazole to generate adenosylcobalamin (Ado-cobalamin). Also synthesizes adenosylcobalamin 5'-phosphate from adenosylcobinamide-GDP and alpha-ribazole 5'-phosphate.</text>
</comment>
<feature type="transmembrane region" description="Helical" evidence="19">
    <location>
        <begin position="107"/>
        <end position="129"/>
    </location>
</feature>
<keyword evidence="21" id="KW-1185">Reference proteome</keyword>
<evidence type="ECO:0000256" key="12">
    <source>
        <dbReference type="ARBA" id="ARBA00022989"/>
    </source>
</evidence>
<dbReference type="Pfam" id="PF02654">
    <property type="entry name" value="CobS"/>
    <property type="match status" value="1"/>
</dbReference>
<keyword evidence="10 19" id="KW-0812">Transmembrane</keyword>
<evidence type="ECO:0000256" key="14">
    <source>
        <dbReference type="ARBA" id="ARBA00025228"/>
    </source>
</evidence>
<keyword evidence="7 19" id="KW-1003">Cell membrane</keyword>
<keyword evidence="12 19" id="KW-1133">Transmembrane helix</keyword>
<evidence type="ECO:0000256" key="2">
    <source>
        <dbReference type="ARBA" id="ARBA00004651"/>
    </source>
</evidence>
<evidence type="ECO:0000256" key="11">
    <source>
        <dbReference type="ARBA" id="ARBA00022842"/>
    </source>
</evidence>
<evidence type="ECO:0000313" key="21">
    <source>
        <dbReference type="Proteomes" id="UP000233766"/>
    </source>
</evidence>
<keyword evidence="9 19" id="KW-0808">Transferase</keyword>
<keyword evidence="13 19" id="KW-0472">Membrane</keyword>
<dbReference type="EC" id="2.7.8.26" evidence="5 19"/>
<dbReference type="NCBIfam" id="NF001279">
    <property type="entry name" value="PRK00235.2-1"/>
    <property type="match status" value="1"/>
</dbReference>
<proteinExistence type="inferred from homology"/>
<comment type="catalytic activity">
    <reaction evidence="17 19">
        <text>alpha-ribazole + adenosylcob(III)inamide-GDP = adenosylcob(III)alamin + GMP + H(+)</text>
        <dbReference type="Rhea" id="RHEA:16049"/>
        <dbReference type="ChEBI" id="CHEBI:10329"/>
        <dbReference type="ChEBI" id="CHEBI:15378"/>
        <dbReference type="ChEBI" id="CHEBI:18408"/>
        <dbReference type="ChEBI" id="CHEBI:58115"/>
        <dbReference type="ChEBI" id="CHEBI:60487"/>
        <dbReference type="EC" id="2.7.8.26"/>
    </reaction>
</comment>
<evidence type="ECO:0000256" key="17">
    <source>
        <dbReference type="ARBA" id="ARBA00048623"/>
    </source>
</evidence>
<dbReference type="PANTHER" id="PTHR34148:SF1">
    <property type="entry name" value="ADENOSYLCOBINAMIDE-GDP RIBAZOLETRANSFERASE"/>
    <property type="match status" value="1"/>
</dbReference>
<evidence type="ECO:0000256" key="13">
    <source>
        <dbReference type="ARBA" id="ARBA00023136"/>
    </source>
</evidence>
<comment type="caution">
    <text evidence="20">The sequence shown here is derived from an EMBL/GenBank/DDBJ whole genome shotgun (WGS) entry which is preliminary data.</text>
</comment>
<dbReference type="HAMAP" id="MF_00719">
    <property type="entry name" value="CobS"/>
    <property type="match status" value="1"/>
</dbReference>
<comment type="cofactor">
    <cofactor evidence="1 19">
        <name>Mg(2+)</name>
        <dbReference type="ChEBI" id="CHEBI:18420"/>
    </cofactor>
</comment>
<dbReference type="OrthoDB" id="9794223at2"/>
<keyword evidence="11 19" id="KW-0460">Magnesium</keyword>
<evidence type="ECO:0000256" key="8">
    <source>
        <dbReference type="ARBA" id="ARBA00022573"/>
    </source>
</evidence>
<feature type="transmembrane region" description="Helical" evidence="19">
    <location>
        <begin position="48"/>
        <end position="73"/>
    </location>
</feature>
<dbReference type="AlphaFoldDB" id="A0A2N3WZQ0"/>
<evidence type="ECO:0000256" key="19">
    <source>
        <dbReference type="HAMAP-Rule" id="MF_00719"/>
    </source>
</evidence>
<feature type="transmembrane region" description="Helical" evidence="19">
    <location>
        <begin position="197"/>
        <end position="215"/>
    </location>
</feature>
<reference evidence="20 21" key="1">
    <citation type="submission" date="2017-12" db="EMBL/GenBank/DDBJ databases">
        <title>Sequencing the genomes of 1000 Actinobacteria strains.</title>
        <authorList>
            <person name="Klenk H.-P."/>
        </authorList>
    </citation>
    <scope>NUCLEOTIDE SEQUENCE [LARGE SCALE GENOMIC DNA]</scope>
    <source>
        <strain evidence="20 21">DSM 44489</strain>
    </source>
</reference>
<comment type="catalytic activity">
    <reaction evidence="18 19">
        <text>alpha-ribazole 5'-phosphate + adenosylcob(III)inamide-GDP = adenosylcob(III)alamin 5'-phosphate + GMP + H(+)</text>
        <dbReference type="Rhea" id="RHEA:23560"/>
        <dbReference type="ChEBI" id="CHEBI:15378"/>
        <dbReference type="ChEBI" id="CHEBI:57918"/>
        <dbReference type="ChEBI" id="CHEBI:58115"/>
        <dbReference type="ChEBI" id="CHEBI:60487"/>
        <dbReference type="ChEBI" id="CHEBI:60493"/>
        <dbReference type="EC" id="2.7.8.26"/>
    </reaction>
</comment>
<dbReference type="GO" id="GO:0051073">
    <property type="term" value="F:adenosylcobinamide-GDP ribazoletransferase activity"/>
    <property type="evidence" value="ECO:0007669"/>
    <property type="project" value="UniProtKB-UniRule"/>
</dbReference>
<feature type="transmembrane region" description="Helical" evidence="19">
    <location>
        <begin position="227"/>
        <end position="248"/>
    </location>
</feature>
<evidence type="ECO:0000256" key="7">
    <source>
        <dbReference type="ARBA" id="ARBA00022475"/>
    </source>
</evidence>
<dbReference type="UniPathway" id="UPA00148">
    <property type="reaction ID" value="UER00238"/>
</dbReference>
<organism evidence="20 21">
    <name type="scientific">Nocardia fluminea</name>
    <dbReference type="NCBI Taxonomy" id="134984"/>
    <lineage>
        <taxon>Bacteria</taxon>
        <taxon>Bacillati</taxon>
        <taxon>Actinomycetota</taxon>
        <taxon>Actinomycetes</taxon>
        <taxon>Mycobacteriales</taxon>
        <taxon>Nocardiaceae</taxon>
        <taxon>Nocardia</taxon>
    </lineage>
</organism>
<dbReference type="PANTHER" id="PTHR34148">
    <property type="entry name" value="ADENOSYLCOBINAMIDE-GDP RIBAZOLETRANSFERASE"/>
    <property type="match status" value="1"/>
</dbReference>
<dbReference type="GO" id="GO:0005886">
    <property type="term" value="C:plasma membrane"/>
    <property type="evidence" value="ECO:0007669"/>
    <property type="project" value="UniProtKB-SubCell"/>
</dbReference>
<sequence length="249" mass="25062">MNALRLAVSWLTVVPIRGPAVVDRRTAGHAICLAPLIGLALGAFAAGALWLLVSAGLTTLLAGLLVVGLLALLTRGMHLDGLADTVDGLGSYGPPQRAREIMKSGGAGPFGVAALVFAIAVQSVAFATLADQHRWLALVLAVAAGRVAVVLACRTGVPAAPDAAFGALVAGTQPRAVVAIWTALAVGAAIWAVPDNLWLGPVAVIATLVVAAAVARHCVRRFEGLSGDILGTVVEITVSIAAVGFSLAL</sequence>
<protein>
    <recommendedName>
        <fullName evidence="6 19">Adenosylcobinamide-GDP ribazoletransferase</fullName>
        <ecNumber evidence="5 19">2.7.8.26</ecNumber>
    </recommendedName>
    <alternativeName>
        <fullName evidence="16 19">Cobalamin synthase</fullName>
    </alternativeName>
    <alternativeName>
        <fullName evidence="15 19">Cobalamin-5'-phosphate synthase</fullName>
    </alternativeName>
</protein>
<dbReference type="RefSeq" id="WP_101463628.1">
    <property type="nucleotide sequence ID" value="NZ_PJMW01000001.1"/>
</dbReference>
<keyword evidence="8 19" id="KW-0169">Cobalamin biosynthesis</keyword>
<dbReference type="InterPro" id="IPR003805">
    <property type="entry name" value="CobS"/>
</dbReference>
<comment type="similarity">
    <text evidence="4 19">Belongs to the CobS family.</text>
</comment>
<comment type="subcellular location">
    <subcellularLocation>
        <location evidence="2 19">Cell membrane</location>
        <topology evidence="2 19">Multi-pass membrane protein</topology>
    </subcellularLocation>
</comment>
<evidence type="ECO:0000256" key="9">
    <source>
        <dbReference type="ARBA" id="ARBA00022679"/>
    </source>
</evidence>
<feature type="transmembrane region" description="Helical" evidence="19">
    <location>
        <begin position="165"/>
        <end position="191"/>
    </location>
</feature>
<dbReference type="GO" id="GO:0008818">
    <property type="term" value="F:cobalamin 5'-phosphate synthase activity"/>
    <property type="evidence" value="ECO:0007669"/>
    <property type="project" value="UniProtKB-UniRule"/>
</dbReference>
<evidence type="ECO:0000256" key="10">
    <source>
        <dbReference type="ARBA" id="ARBA00022692"/>
    </source>
</evidence>